<dbReference type="InterPro" id="IPR001638">
    <property type="entry name" value="Solute-binding_3/MltF_N"/>
</dbReference>
<reference evidence="8" key="1">
    <citation type="journal article" date="2015" name="Biotechnol. Lett.">
        <title>Isolation and characterization of an interactive culture of two Paenibacillus species with moderately thermophilic desulfurization ability.</title>
        <authorList>
            <person name="Wang J."/>
            <person name="Davaadelger B."/>
            <person name="Salazar J.K."/>
            <person name="Butler R.R.III."/>
            <person name="Pombert J.F."/>
            <person name="Kilbane J.J."/>
            <person name="Stark B.C."/>
        </authorList>
    </citation>
    <scope>NUCLEOTIDE SEQUENCE</scope>
    <source>
        <strain evidence="8">32O-Y</strain>
    </source>
</reference>
<dbReference type="SMART" id="SM00079">
    <property type="entry name" value="PBPe"/>
    <property type="match status" value="1"/>
</dbReference>
<protein>
    <recommendedName>
        <fullName evidence="9">Solute-binding protein family 3/N-terminal domain-containing protein</fullName>
    </recommendedName>
</protein>
<keyword evidence="2" id="KW-0813">Transport</keyword>
<dbReference type="PANTHER" id="PTHR30085:SF6">
    <property type="entry name" value="ABC TRANSPORTER GLUTAMINE-BINDING PROTEIN GLNH"/>
    <property type="match status" value="1"/>
</dbReference>
<dbReference type="AlphaFoldDB" id="A0A0K1JS84"/>
<dbReference type="SUPFAM" id="SSF53850">
    <property type="entry name" value="Periplasmic binding protein-like II"/>
    <property type="match status" value="1"/>
</dbReference>
<organism evidence="8">
    <name type="scientific">Paenibacillus sp. 32O-Y</name>
    <dbReference type="NCBI Taxonomy" id="1695219"/>
    <lineage>
        <taxon>Bacteria</taxon>
        <taxon>Bacillati</taxon>
        <taxon>Bacillota</taxon>
        <taxon>Bacilli</taxon>
        <taxon>Bacillales</taxon>
        <taxon>Paenibacillaceae</taxon>
        <taxon>Paenibacillus</taxon>
    </lineage>
</organism>
<evidence type="ECO:0000256" key="1">
    <source>
        <dbReference type="ARBA" id="ARBA00010333"/>
    </source>
</evidence>
<dbReference type="Gene3D" id="3.40.190.10">
    <property type="entry name" value="Periplasmic binding protein-like II"/>
    <property type="match status" value="2"/>
</dbReference>
<evidence type="ECO:0000256" key="3">
    <source>
        <dbReference type="ARBA" id="ARBA00022729"/>
    </source>
</evidence>
<dbReference type="PROSITE" id="PS01039">
    <property type="entry name" value="SBP_BACTERIAL_3"/>
    <property type="match status" value="1"/>
</dbReference>
<dbReference type="Pfam" id="PF00497">
    <property type="entry name" value="SBP_bac_3"/>
    <property type="match status" value="1"/>
</dbReference>
<evidence type="ECO:0000259" key="7">
    <source>
        <dbReference type="SMART" id="SM00079"/>
    </source>
</evidence>
<dbReference type="InterPro" id="IPR018313">
    <property type="entry name" value="SBP_3_CS"/>
</dbReference>
<dbReference type="CDD" id="cd01000">
    <property type="entry name" value="PBP2_Cys_DEBP_like"/>
    <property type="match status" value="1"/>
</dbReference>
<dbReference type="GO" id="GO:0015276">
    <property type="term" value="F:ligand-gated monoatomic ion channel activity"/>
    <property type="evidence" value="ECO:0007669"/>
    <property type="project" value="InterPro"/>
</dbReference>
<dbReference type="InterPro" id="IPR001320">
    <property type="entry name" value="Iontro_rcpt_C"/>
</dbReference>
<dbReference type="InterPro" id="IPR051455">
    <property type="entry name" value="Bact_solute-bind_prot3"/>
</dbReference>
<evidence type="ECO:0000256" key="4">
    <source>
        <dbReference type="RuleBase" id="RU003744"/>
    </source>
</evidence>
<evidence type="ECO:0000256" key="2">
    <source>
        <dbReference type="ARBA" id="ARBA00022448"/>
    </source>
</evidence>
<sequence length="297" mass="32621">MVKSKSMYAVWLSVILLFVLAAGCAKTDGPQTASAPGNDQDALKEAKGDGPLQRIKNKGKLVVGVKTDYNPFGYIDEKGNNVGFEIEMAKALAQDLLGDANKIEFVSVTGTNRISYLQSGKIDLILATMSITEERAKEVDFSEPYFKSGVQLLVKADSTIQDVADLKGKKVIVVPGSTGDLGIAKQVPDAELVKLQKTSESVQALKDGRADAFAQDNTLLYPLAGSNPEFKVVGKPFAELPWAIAVRKGESELVDWINANLKKWEDQDYFYELSEQWIAPKMPKEFNPSDFLRRPKK</sequence>
<keyword evidence="3 5" id="KW-0732">Signal</keyword>
<comment type="similarity">
    <text evidence="1 4">Belongs to the bacterial solute-binding protein 3 family.</text>
</comment>
<evidence type="ECO:0000313" key="8">
    <source>
        <dbReference type="EMBL" id="AKU19458.1"/>
    </source>
</evidence>
<dbReference type="GO" id="GO:0030288">
    <property type="term" value="C:outer membrane-bounded periplasmic space"/>
    <property type="evidence" value="ECO:0007669"/>
    <property type="project" value="TreeGrafter"/>
</dbReference>
<evidence type="ECO:0000259" key="6">
    <source>
        <dbReference type="SMART" id="SM00062"/>
    </source>
</evidence>
<feature type="domain" description="Ionotropic glutamate receptor C-terminal" evidence="7">
    <location>
        <begin position="60"/>
        <end position="280"/>
    </location>
</feature>
<evidence type="ECO:0008006" key="9">
    <source>
        <dbReference type="Google" id="ProtNLM"/>
    </source>
</evidence>
<dbReference type="PROSITE" id="PS51257">
    <property type="entry name" value="PROKAR_LIPOPROTEIN"/>
    <property type="match status" value="1"/>
</dbReference>
<evidence type="ECO:0000256" key="5">
    <source>
        <dbReference type="SAM" id="SignalP"/>
    </source>
</evidence>
<dbReference type="PANTHER" id="PTHR30085">
    <property type="entry name" value="AMINO ACID ABC TRANSPORTER PERMEASE"/>
    <property type="match status" value="1"/>
</dbReference>
<feature type="chain" id="PRO_5039339527" description="Solute-binding protein family 3/N-terminal domain-containing protein" evidence="5">
    <location>
        <begin position="22"/>
        <end position="297"/>
    </location>
</feature>
<dbReference type="GO" id="GO:0016020">
    <property type="term" value="C:membrane"/>
    <property type="evidence" value="ECO:0007669"/>
    <property type="project" value="InterPro"/>
</dbReference>
<feature type="domain" description="Solute-binding protein family 3/N-terminal" evidence="6">
    <location>
        <begin position="60"/>
        <end position="281"/>
    </location>
</feature>
<feature type="signal peptide" evidence="5">
    <location>
        <begin position="1"/>
        <end position="21"/>
    </location>
</feature>
<accession>A0A0K1JS84</accession>
<proteinExistence type="inferred from homology"/>
<name>A0A0K1JS84_9BACL</name>
<dbReference type="SMART" id="SM00062">
    <property type="entry name" value="PBPb"/>
    <property type="match status" value="1"/>
</dbReference>
<dbReference type="EMBL" id="KR057878">
    <property type="protein sequence ID" value="AKU19458.1"/>
    <property type="molecule type" value="Genomic_DNA"/>
</dbReference>
<dbReference type="GO" id="GO:0006865">
    <property type="term" value="P:amino acid transport"/>
    <property type="evidence" value="ECO:0007669"/>
    <property type="project" value="TreeGrafter"/>
</dbReference>
<dbReference type="GO" id="GO:0005576">
    <property type="term" value="C:extracellular region"/>
    <property type="evidence" value="ECO:0007669"/>
    <property type="project" value="TreeGrafter"/>
</dbReference>